<dbReference type="SUPFAM" id="SSF57424">
    <property type="entry name" value="LDL receptor-like module"/>
    <property type="match status" value="9"/>
</dbReference>
<dbReference type="OrthoDB" id="443634at2759"/>
<keyword evidence="19 29" id="KW-0472">Membrane</keyword>
<dbReference type="GO" id="GO:0005789">
    <property type="term" value="C:endoplasmic reticulum membrane"/>
    <property type="evidence" value="ECO:0007669"/>
    <property type="project" value="UniProtKB-SubCell"/>
</dbReference>
<keyword evidence="10" id="KW-0813">Transport</keyword>
<dbReference type="SMART" id="SM00602">
    <property type="entry name" value="VPS10"/>
    <property type="match status" value="1"/>
</dbReference>
<keyword evidence="18" id="KW-0333">Golgi apparatus</keyword>
<dbReference type="GO" id="GO:0030658">
    <property type="term" value="C:transport vesicle membrane"/>
    <property type="evidence" value="ECO:0007669"/>
    <property type="project" value="UniProtKB-SubCell"/>
</dbReference>
<evidence type="ECO:0000313" key="32">
    <source>
        <dbReference type="EMBL" id="CAH1726447.1"/>
    </source>
</evidence>
<dbReference type="InterPro" id="IPR031778">
    <property type="entry name" value="Sortilin_N"/>
</dbReference>
<dbReference type="SMART" id="SM00192">
    <property type="entry name" value="LDLa"/>
    <property type="match status" value="9"/>
</dbReference>
<evidence type="ECO:0000256" key="24">
    <source>
        <dbReference type="ARBA" id="ARBA00029896"/>
    </source>
</evidence>
<feature type="disulfide bond" evidence="26">
    <location>
        <begin position="1418"/>
        <end position="1433"/>
    </location>
</feature>
<feature type="repeat" description="LDL-receptor class B" evidence="27">
    <location>
        <begin position="926"/>
        <end position="970"/>
    </location>
</feature>
<feature type="disulfide bond" evidence="26">
    <location>
        <begin position="1238"/>
        <end position="1250"/>
    </location>
</feature>
<evidence type="ECO:0000256" key="8">
    <source>
        <dbReference type="ARBA" id="ARBA00007041"/>
    </source>
</evidence>
<dbReference type="FunFam" id="4.10.400.10:FF:000005">
    <property type="entry name" value="low-density lipoprotein receptor-related protein 1B"/>
    <property type="match status" value="1"/>
</dbReference>
<evidence type="ECO:0000256" key="30">
    <source>
        <dbReference type="SAM" id="SignalP"/>
    </source>
</evidence>
<dbReference type="GO" id="GO:0032585">
    <property type="term" value="C:multivesicular body membrane"/>
    <property type="evidence" value="ECO:0007669"/>
    <property type="project" value="UniProtKB-SubCell"/>
</dbReference>
<keyword evidence="33" id="KW-1185">Reference proteome</keyword>
<feature type="domain" description="Fibronectin type-III" evidence="31">
    <location>
        <begin position="1688"/>
        <end position="1783"/>
    </location>
</feature>
<feature type="disulfide bond" evidence="26">
    <location>
        <begin position="1464"/>
        <end position="1479"/>
    </location>
</feature>
<accession>A0A9P0NKR2</accession>
<evidence type="ECO:0000256" key="10">
    <source>
        <dbReference type="ARBA" id="ARBA00022448"/>
    </source>
</evidence>
<feature type="disulfide bond" evidence="26">
    <location>
        <begin position="1245"/>
        <end position="1263"/>
    </location>
</feature>
<feature type="signal peptide" evidence="30">
    <location>
        <begin position="1"/>
        <end position="19"/>
    </location>
</feature>
<dbReference type="InterPro" id="IPR002172">
    <property type="entry name" value="LDrepeatLR_classA_rpt"/>
</dbReference>
<feature type="disulfide bond" evidence="26">
    <location>
        <begin position="1152"/>
        <end position="1164"/>
    </location>
</feature>
<keyword evidence="23" id="KW-0968">Cytoplasmic vesicle</keyword>
<keyword evidence="12" id="KW-0245">EGF-like domain</keyword>
<feature type="region of interest" description="Disordered" evidence="28">
    <location>
        <begin position="26"/>
        <end position="71"/>
    </location>
</feature>
<dbReference type="InterPro" id="IPR006581">
    <property type="entry name" value="VPS10"/>
</dbReference>
<evidence type="ECO:0000259" key="31">
    <source>
        <dbReference type="PROSITE" id="PS50853"/>
    </source>
</evidence>
<keyword evidence="22" id="KW-0325">Glycoprotein</keyword>
<feature type="disulfide bond" evidence="26">
    <location>
        <begin position="1305"/>
        <end position="1323"/>
    </location>
</feature>
<name>A0A9P0NKR2_APHGO</name>
<evidence type="ECO:0000256" key="3">
    <source>
        <dbReference type="ARBA" id="ARBA00004162"/>
    </source>
</evidence>
<dbReference type="SUPFAM" id="SSF63825">
    <property type="entry name" value="YWTD domain"/>
    <property type="match status" value="1"/>
</dbReference>
<feature type="disulfide bond" evidence="26">
    <location>
        <begin position="1218"/>
        <end position="1233"/>
    </location>
</feature>
<dbReference type="Gene3D" id="3.30.60.270">
    <property type="match status" value="1"/>
</dbReference>
<dbReference type="FunFam" id="4.10.400.10:FF:000011">
    <property type="entry name" value="Low-density lipoprotein receptor-related protein 1"/>
    <property type="match status" value="1"/>
</dbReference>
<evidence type="ECO:0000256" key="27">
    <source>
        <dbReference type="PROSITE-ProRule" id="PRU00461"/>
    </source>
</evidence>
<dbReference type="Pfam" id="PF15902">
    <property type="entry name" value="Sortilin-Vps10"/>
    <property type="match status" value="1"/>
</dbReference>
<feature type="domain" description="Fibronectin type-III" evidence="31">
    <location>
        <begin position="1587"/>
        <end position="1683"/>
    </location>
</feature>
<dbReference type="SUPFAM" id="SSF57184">
    <property type="entry name" value="Growth factor receptor domain"/>
    <property type="match status" value="1"/>
</dbReference>
<dbReference type="PROSITE" id="PS51120">
    <property type="entry name" value="LDLRB"/>
    <property type="match status" value="2"/>
</dbReference>
<dbReference type="Pfam" id="PF00041">
    <property type="entry name" value="fn3"/>
    <property type="match status" value="2"/>
</dbReference>
<organism evidence="32 33">
    <name type="scientific">Aphis gossypii</name>
    <name type="common">Cotton aphid</name>
    <dbReference type="NCBI Taxonomy" id="80765"/>
    <lineage>
        <taxon>Eukaryota</taxon>
        <taxon>Metazoa</taxon>
        <taxon>Ecdysozoa</taxon>
        <taxon>Arthropoda</taxon>
        <taxon>Hexapoda</taxon>
        <taxon>Insecta</taxon>
        <taxon>Pterygota</taxon>
        <taxon>Neoptera</taxon>
        <taxon>Paraneoptera</taxon>
        <taxon>Hemiptera</taxon>
        <taxon>Sternorrhyncha</taxon>
        <taxon>Aphidomorpha</taxon>
        <taxon>Aphidoidea</taxon>
        <taxon>Aphididae</taxon>
        <taxon>Aphidini</taxon>
        <taxon>Aphis</taxon>
        <taxon>Aphis</taxon>
    </lineage>
</organism>
<dbReference type="GO" id="GO:0005886">
    <property type="term" value="C:plasma membrane"/>
    <property type="evidence" value="ECO:0007669"/>
    <property type="project" value="UniProtKB-SubCell"/>
</dbReference>
<evidence type="ECO:0000256" key="26">
    <source>
        <dbReference type="PROSITE-ProRule" id="PRU00124"/>
    </source>
</evidence>
<sequence>MKTVLLYVCAALAVSGVRSLSVYTDDDDDVRNTRVPQPFAERVDDRGPSSSRTRREVSTAPSPPSILPGVSDGNLTSKVFHLNETRQQLMVHWVGENSNVIICLAREGYPSSSVYISYDYGDTYLNKTESFKIDATKNLYASIDKFYIHPAFKTHCVYTDVVNRKIFTTTDHSKTIKSISLPFVPSEVTYKPDEPLVFIVHDKVNPTKQLWITHDFGITWTTLEERVKSYFWIPTKWDLYKSGHSLVIQREESATTSTVIAVSENINSGQNNLFTLAVNVLQLKARDDYMFVTVQLSKNNLDLLVSYKGGNFVRTRFDTELDRRDYHIADITANRIMVAVAHTRTLSNLYISDVIQSSNEDTVSFSLSLERVVAYFPNITWTESLISDLWAEPFADIHKVKGLQGIYIVSQISASMPTGSVDIGPEHIVTLISFDWGFDWRLLNVTRSFSHCEKSDNCSLHLTQMFAHVYPVTRTHTFILSSKSAPGIIMATGVVGKSLKGSPGVFVSRDAGLTWRQVLKEMHFYNIGDHGGILVAVRYYKGEKEETSQILYSTDEGETWLEKNFTNSQIKVYELMTEPGENTTVFTMFGSVMEKHEWLIVKIDLKNAFSYNCTKKDYKFWSPTTSKDHLKTSCVLGQTQIFQRRAPKANCYNGMDYDRPSQTLTCDCDIEDYTCDHGFTWFSNSKQCIRNKTSSFDPYLIPSFCKPGLMYNRTKGYRLIPGDKCKYGRSLEFMPQEVPCPFEEKSEFILVAQKERILRFSGNLPYEVLPVRKLENVIAVEFDVENNCVFWADIVTDTIGRQCLSDGKHGPEILVNSGLSSVEGMAYDWVSKHLYFVDGALAKIEVIRTNTKIPGHMRKTILGPTHLKKPRGLAVHPRLGYLFWTDWAVGEAKVARANLDGSDVKTLISNDSIEWPNGLAVDYIAERLYWADARHDYIASCDLHGNNIKKVLKNDEKVSHPFAVAILKDWIYWDDWKQNSIFMSDKDHGAKIQTVASHLPGLMDLKVFSHMSQIDTNACSNNSNKCSHFCFGLPNQMFSCQCPDNMNKSDGSCLCPGLKEPFSNGTCPSAGQTCSVDYFQCANGNCVPKYWQCDGDNDCGDNSDEVKCTKVSCGPNSFQCDNGKCIPSYWTCDFDPDCEDSSDEINCKYSNCSVGQFRCKNGRCISMHWRCDLEDDCHDGSDEVDCLNISNNSSSTCPPSSFHCPGTASTCIPAKWQCDGEKDCPEGIDELNCEVATCESWQFECANKKCIFASWKCDGDDDCNDGFKSDEVNCTTTNRTYPVEPTTPSIPFITNGTCSEWLYRCNNGKCIPYWWKCDNVMDCEDGSDEEQCGTLTPAIAKTNISIVTPKNMCPQHYFQCNSGLCIEDSWVCDEIFDCDTGEDETNCKNNNFVGRCKNHVLEFKCRISGSCISIDKVCDGTPQCPDASDEMFCTNNNQTPGTPSCGVGLFPCDGSRCIPASKRCNQHKDCYDGTDEEYCDTINNTLSIQVSLMFIDEHETTSNSLSLYWASPKNLSLEYLPSISESRMPETSVNKTWVSVTNYKFTSLKPYTAYNMTVFVRQKDAPSTIYPPAFFILASTAEGVPSAPLNVIVKQVNAEEVLVTWTRPENPAGRILSYNVYVEPPHPAMVLSVEADYNNITQSYPVRSSLYRRKIEYSFWVTAKLSESESEHSAVKRFHFDEDSLVDVDLKLNITARTENSITISWDSVEHADGFSIISSAPIKEGPYPNSIQSFNVSNNNNALKFTITKLSPGVTYTINVIPFNARYIGMKYTIVTKTDGQPLPPVTNITGSLVNIKDKKESTIRVQWNAPKQYGKTKWLYGVYYGTNVNDLLNGPKYNTSATIAILINIESCTSLMIDVGVIGPNGIGPLSKRPFNIITPFDPTVPPKDIRIEQLQHSSDPTILISWKASCHPVQQSYKVSILESNKNKNFEIIVPNVSDTEASLHFSVNYGGNYFIRISTMTPNAVPSPLINYRAPELPSPHQVKVFSMPDGHYEIYWHKPNITHLLKPSMVHYLVHMSEGSELNVTTAKTYRAEDSPFIIIDPPTSNKLSVAVQLATNVGYVSKMSEVFSFIPQSVDSQSSEVVVVGVNTGWMSMILVLIVIGLSAGLTYFVVRHRNLQNSFVQFANSRYDTRSGSATFTGVDSLGLGVFKDDEPAVQGFSDDEPLVIT</sequence>
<feature type="disulfide bond" evidence="26">
    <location>
        <begin position="1120"/>
        <end position="1138"/>
    </location>
</feature>
<dbReference type="Pfam" id="PF15901">
    <property type="entry name" value="Sortilin_C"/>
    <property type="match status" value="1"/>
</dbReference>
<dbReference type="Gene3D" id="2.60.40.10">
    <property type="entry name" value="Immunoglobulins"/>
    <property type="match status" value="3"/>
</dbReference>
<evidence type="ECO:0000256" key="15">
    <source>
        <dbReference type="ARBA" id="ARBA00022737"/>
    </source>
</evidence>
<keyword evidence="20 26" id="KW-1015">Disulfide bond</keyword>
<evidence type="ECO:0000256" key="11">
    <source>
        <dbReference type="ARBA" id="ARBA00022475"/>
    </source>
</evidence>
<dbReference type="SUPFAM" id="SSF49265">
    <property type="entry name" value="Fibronectin type III"/>
    <property type="match status" value="2"/>
</dbReference>
<evidence type="ECO:0000256" key="9">
    <source>
        <dbReference type="ARBA" id="ARBA00013467"/>
    </source>
</evidence>
<keyword evidence="13" id="KW-0254">Endocytosis</keyword>
<evidence type="ECO:0000256" key="5">
    <source>
        <dbReference type="ARBA" id="ARBA00004393"/>
    </source>
</evidence>
<feature type="disulfide bond" evidence="26">
    <location>
        <begin position="1372"/>
        <end position="1387"/>
    </location>
</feature>
<dbReference type="Gene3D" id="4.10.400.10">
    <property type="entry name" value="Low-density Lipoprotein Receptor"/>
    <property type="match status" value="9"/>
</dbReference>
<dbReference type="InterPro" id="IPR013783">
    <property type="entry name" value="Ig-like_fold"/>
</dbReference>
<dbReference type="InterPro" id="IPR011042">
    <property type="entry name" value="6-blade_b-propeller_TolB-like"/>
</dbReference>
<dbReference type="FunFam" id="2.120.10.30:FF:000241">
    <property type="entry name" value="Low-density lipoprotein receptor-related protein 6"/>
    <property type="match status" value="1"/>
</dbReference>
<comment type="similarity">
    <text evidence="8">Belongs to the VPS10-related sortilin family. SORL1 subfamily.</text>
</comment>
<dbReference type="GO" id="GO:0005794">
    <property type="term" value="C:Golgi apparatus"/>
    <property type="evidence" value="ECO:0007669"/>
    <property type="project" value="UniProtKB-SubCell"/>
</dbReference>
<dbReference type="GO" id="GO:0055038">
    <property type="term" value="C:recycling endosome membrane"/>
    <property type="evidence" value="ECO:0007669"/>
    <property type="project" value="UniProtKB-SubCell"/>
</dbReference>
<feature type="disulfide bond" evidence="26">
    <location>
        <begin position="1452"/>
        <end position="1470"/>
    </location>
</feature>
<feature type="disulfide bond" evidence="26">
    <location>
        <begin position="1171"/>
        <end position="1186"/>
    </location>
</feature>
<feature type="repeat" description="LDL-receptor class B" evidence="27">
    <location>
        <begin position="880"/>
        <end position="925"/>
    </location>
</feature>
<keyword evidence="11" id="KW-1003">Cell membrane</keyword>
<feature type="disulfide bond" evidence="26">
    <location>
        <begin position="1113"/>
        <end position="1125"/>
    </location>
</feature>
<proteinExistence type="inferred from homology"/>
<evidence type="ECO:0000256" key="14">
    <source>
        <dbReference type="ARBA" id="ARBA00022729"/>
    </source>
</evidence>
<evidence type="ECO:0000256" key="20">
    <source>
        <dbReference type="ARBA" id="ARBA00023157"/>
    </source>
</evidence>
<dbReference type="InterPro" id="IPR036116">
    <property type="entry name" value="FN3_sf"/>
</dbReference>
<dbReference type="InterPro" id="IPR050310">
    <property type="entry name" value="VPS10-sortilin"/>
</dbReference>
<feature type="chain" id="PRO_5040126954" description="Sortilin-related receptor" evidence="30">
    <location>
        <begin position="20"/>
        <end position="2173"/>
    </location>
</feature>
<keyword evidence="16" id="KW-0967">Endosome</keyword>
<dbReference type="FunFam" id="4.10.400.10:FF:000034">
    <property type="entry name" value="Low-density lipoprotein receptor-related protein 2"/>
    <property type="match status" value="2"/>
</dbReference>
<evidence type="ECO:0000256" key="22">
    <source>
        <dbReference type="ARBA" id="ARBA00023180"/>
    </source>
</evidence>
<feature type="disulfide bond" evidence="26">
    <location>
        <begin position="1159"/>
        <end position="1177"/>
    </location>
</feature>
<dbReference type="PANTHER" id="PTHR12106">
    <property type="entry name" value="SORTILIN RELATED"/>
    <property type="match status" value="1"/>
</dbReference>
<dbReference type="PANTHER" id="PTHR12106:SF27">
    <property type="entry name" value="SORTILIN-RELATED RECEPTOR"/>
    <property type="match status" value="1"/>
</dbReference>
<dbReference type="CDD" id="cd00063">
    <property type="entry name" value="FN3"/>
    <property type="match status" value="3"/>
</dbReference>
<evidence type="ECO:0000313" key="33">
    <source>
        <dbReference type="Proteomes" id="UP001154329"/>
    </source>
</evidence>
<evidence type="ECO:0000256" key="4">
    <source>
        <dbReference type="ARBA" id="ARBA00004212"/>
    </source>
</evidence>
<feature type="disulfide bond" evidence="26">
    <location>
        <begin position="1353"/>
        <end position="1365"/>
    </location>
</feature>
<dbReference type="InterPro" id="IPR031777">
    <property type="entry name" value="Sortilin_C"/>
</dbReference>
<dbReference type="Proteomes" id="UP001154329">
    <property type="component" value="Chromosome 2"/>
</dbReference>
<dbReference type="InterPro" id="IPR023415">
    <property type="entry name" value="LDLR_class-A_CS"/>
</dbReference>
<dbReference type="Gene3D" id="2.10.70.80">
    <property type="match status" value="1"/>
</dbReference>
<dbReference type="PROSITE" id="PS01209">
    <property type="entry name" value="LDLRA_1"/>
    <property type="match status" value="5"/>
</dbReference>
<evidence type="ECO:0000256" key="17">
    <source>
        <dbReference type="ARBA" id="ARBA00022824"/>
    </source>
</evidence>
<dbReference type="PROSITE" id="PS50068">
    <property type="entry name" value="LDLRA_2"/>
    <property type="match status" value="9"/>
</dbReference>
<evidence type="ECO:0000256" key="1">
    <source>
        <dbReference type="ARBA" id="ARBA00004115"/>
    </source>
</evidence>
<evidence type="ECO:0000256" key="21">
    <source>
        <dbReference type="ARBA" id="ARBA00023170"/>
    </source>
</evidence>
<dbReference type="PROSITE" id="PS50853">
    <property type="entry name" value="FN3"/>
    <property type="match status" value="2"/>
</dbReference>
<dbReference type="Pfam" id="PF00058">
    <property type="entry name" value="Ldl_recept_b"/>
    <property type="match status" value="2"/>
</dbReference>
<dbReference type="InterPro" id="IPR000033">
    <property type="entry name" value="LDLR_classB_rpt"/>
</dbReference>
<evidence type="ECO:0000256" key="13">
    <source>
        <dbReference type="ARBA" id="ARBA00022583"/>
    </source>
</evidence>
<evidence type="ECO:0000256" key="6">
    <source>
        <dbReference type="ARBA" id="ARBA00004480"/>
    </source>
</evidence>
<keyword evidence="17" id="KW-0256">Endoplasmic reticulum</keyword>
<feature type="disulfide bond" evidence="26">
    <location>
        <begin position="1074"/>
        <end position="1086"/>
    </location>
</feature>
<reference evidence="32" key="2">
    <citation type="submission" date="2022-10" db="EMBL/GenBank/DDBJ databases">
        <authorList>
            <consortium name="ENA_rothamsted_submissions"/>
            <consortium name="culmorum"/>
            <person name="King R."/>
        </authorList>
    </citation>
    <scope>NUCLEOTIDE SEQUENCE</scope>
</reference>
<evidence type="ECO:0000256" key="19">
    <source>
        <dbReference type="ARBA" id="ARBA00023136"/>
    </source>
</evidence>
<dbReference type="InterPro" id="IPR003961">
    <property type="entry name" value="FN3_dom"/>
</dbReference>
<dbReference type="InterPro" id="IPR009030">
    <property type="entry name" value="Growth_fac_rcpt_cys_sf"/>
</dbReference>
<gene>
    <name evidence="32" type="ORF">APHIGO_LOCUS7341</name>
</gene>
<comment type="subcellular location">
    <subcellularLocation>
        <location evidence="3">Cell membrane</location>
        <topology evidence="3">Single-pass membrane protein</topology>
    </subcellularLocation>
    <subcellularLocation>
        <location evidence="4">Cytoplasmic vesicle</location>
        <location evidence="4">Secretory vesicle membrane</location>
        <topology evidence="4">Single-pass type I membrane protein</topology>
    </subcellularLocation>
    <subcellularLocation>
        <location evidence="2">Early endosome membrane</location>
        <topology evidence="2">Single-pass type I membrane protein</topology>
    </subcellularLocation>
    <subcellularLocation>
        <location evidence="1">Endoplasmic reticulum membrane</location>
        <topology evidence="1">Single-pass type I membrane protein</topology>
    </subcellularLocation>
    <subcellularLocation>
        <location evidence="7">Endosome</location>
        <location evidence="7">Multivesicular body membrane</location>
        <topology evidence="7">Single-pass type I membrane protein</topology>
    </subcellularLocation>
    <subcellularLocation>
        <location evidence="5">Golgi apparatus</location>
        <location evidence="5">trans-Golgi network membrane</location>
        <topology evidence="5">Single-pass type I membrane protein</topology>
    </subcellularLocation>
    <subcellularLocation>
        <location evidence="6">Recycling endosome membrane</location>
        <topology evidence="6">Single-pass type I membrane protein</topology>
    </subcellularLocation>
</comment>
<dbReference type="Pfam" id="PF00057">
    <property type="entry name" value="Ldl_recept_a"/>
    <property type="match status" value="9"/>
</dbReference>
<feature type="compositionally biased region" description="Basic and acidic residues" evidence="28">
    <location>
        <begin position="41"/>
        <end position="57"/>
    </location>
</feature>
<keyword evidence="29" id="KW-0812">Transmembrane</keyword>
<dbReference type="InterPro" id="IPR000742">
    <property type="entry name" value="EGF"/>
</dbReference>
<evidence type="ECO:0000256" key="25">
    <source>
        <dbReference type="ARBA" id="ARBA00032450"/>
    </source>
</evidence>
<evidence type="ECO:0000256" key="2">
    <source>
        <dbReference type="ARBA" id="ARBA00004158"/>
    </source>
</evidence>
<evidence type="ECO:0000256" key="23">
    <source>
        <dbReference type="ARBA" id="ARBA00023329"/>
    </source>
</evidence>
<dbReference type="CDD" id="cd00112">
    <property type="entry name" value="LDLa"/>
    <property type="match status" value="8"/>
</dbReference>
<feature type="disulfide bond" evidence="26">
    <location>
        <begin position="1317"/>
        <end position="1332"/>
    </location>
</feature>
<dbReference type="GO" id="GO:0031901">
    <property type="term" value="C:early endosome membrane"/>
    <property type="evidence" value="ECO:0007669"/>
    <property type="project" value="UniProtKB-SubCell"/>
</dbReference>
<keyword evidence="15" id="KW-0677">Repeat</keyword>
<keyword evidence="14 30" id="KW-0732">Signal</keyword>
<feature type="transmembrane region" description="Helical" evidence="29">
    <location>
        <begin position="2096"/>
        <end position="2117"/>
    </location>
</feature>
<dbReference type="InterPro" id="IPR057841">
    <property type="entry name" value="FN3_SORL1"/>
</dbReference>
<dbReference type="Pfam" id="PF25814">
    <property type="entry name" value="fn3_SORL1"/>
    <property type="match status" value="1"/>
</dbReference>
<evidence type="ECO:0000256" key="12">
    <source>
        <dbReference type="ARBA" id="ARBA00022536"/>
    </source>
</evidence>
<dbReference type="GO" id="GO:0006892">
    <property type="term" value="P:post-Golgi vesicle-mediated transport"/>
    <property type="evidence" value="ECO:0007669"/>
    <property type="project" value="TreeGrafter"/>
</dbReference>
<dbReference type="GO" id="GO:0006897">
    <property type="term" value="P:endocytosis"/>
    <property type="evidence" value="ECO:0007669"/>
    <property type="project" value="UniProtKB-KW"/>
</dbReference>
<comment type="caution">
    <text evidence="26">Lacks conserved residue(s) required for the propagation of feature annotation.</text>
</comment>
<evidence type="ECO:0000256" key="16">
    <source>
        <dbReference type="ARBA" id="ARBA00022753"/>
    </source>
</evidence>
<evidence type="ECO:0000256" key="7">
    <source>
        <dbReference type="ARBA" id="ARBA00004545"/>
    </source>
</evidence>
<keyword evidence="21" id="KW-0675">Receptor</keyword>
<feature type="disulfide bond" evidence="26">
    <location>
        <begin position="1298"/>
        <end position="1310"/>
    </location>
</feature>
<feature type="disulfide bond" evidence="26">
    <location>
        <begin position="1081"/>
        <end position="1099"/>
    </location>
</feature>
<dbReference type="SUPFAM" id="SSF110296">
    <property type="entry name" value="Oligoxyloglucan reducing end-specific cellobiohydrolase"/>
    <property type="match status" value="1"/>
</dbReference>
<evidence type="ECO:0000256" key="28">
    <source>
        <dbReference type="SAM" id="MobiDB-lite"/>
    </source>
</evidence>
<feature type="disulfide bond" evidence="26">
    <location>
        <begin position="1360"/>
        <end position="1378"/>
    </location>
</feature>
<dbReference type="SMART" id="SM00135">
    <property type="entry name" value="LY"/>
    <property type="match status" value="5"/>
</dbReference>
<feature type="disulfide bond" evidence="26">
    <location>
        <begin position="1132"/>
        <end position="1147"/>
    </location>
</feature>
<reference evidence="32" key="1">
    <citation type="submission" date="2022-02" db="EMBL/GenBank/DDBJ databases">
        <authorList>
            <person name="King R."/>
        </authorList>
    </citation>
    <scope>NUCLEOTIDE SEQUENCE</scope>
</reference>
<feature type="disulfide bond" evidence="26">
    <location>
        <begin position="1445"/>
        <end position="1457"/>
    </location>
</feature>
<dbReference type="SMART" id="SM00181">
    <property type="entry name" value="EGF"/>
    <property type="match status" value="4"/>
</dbReference>
<dbReference type="PRINTS" id="PR00261">
    <property type="entry name" value="LDLRECEPTOR"/>
</dbReference>
<dbReference type="EMBL" id="OU899035">
    <property type="protein sequence ID" value="CAH1726447.1"/>
    <property type="molecule type" value="Genomic_DNA"/>
</dbReference>
<protein>
    <recommendedName>
        <fullName evidence="9">Sortilin-related receptor</fullName>
    </recommendedName>
    <alternativeName>
        <fullName evidence="24">Low-density lipoprotein receptor relative with 11 ligand-binding repeats</fullName>
    </alternativeName>
    <alternativeName>
        <fullName evidence="25">Sorting protein-related receptor containing LDLR class A repeats</fullName>
    </alternativeName>
</protein>
<evidence type="ECO:0000256" key="29">
    <source>
        <dbReference type="SAM" id="Phobius"/>
    </source>
</evidence>
<keyword evidence="29" id="KW-1133">Transmembrane helix</keyword>
<dbReference type="InterPro" id="IPR036055">
    <property type="entry name" value="LDL_receptor-like_sf"/>
</dbReference>
<evidence type="ECO:0000256" key="18">
    <source>
        <dbReference type="ARBA" id="ARBA00023034"/>
    </source>
</evidence>
<feature type="disulfide bond" evidence="26">
    <location>
        <begin position="1093"/>
        <end position="1108"/>
    </location>
</feature>
<dbReference type="Gene3D" id="2.120.10.30">
    <property type="entry name" value="TolB, C-terminal domain"/>
    <property type="match status" value="1"/>
</dbReference>
<dbReference type="SMART" id="SM00060">
    <property type="entry name" value="FN3"/>
    <property type="match status" value="4"/>
</dbReference>